<dbReference type="Gene3D" id="3.30.1330.100">
    <property type="entry name" value="CofE-like"/>
    <property type="match status" value="1"/>
</dbReference>
<dbReference type="GO" id="GO:0046872">
    <property type="term" value="F:metal ion binding"/>
    <property type="evidence" value="ECO:0007669"/>
    <property type="project" value="UniProtKB-KW"/>
</dbReference>
<dbReference type="PANTHER" id="PTHR47917:SF1">
    <property type="entry name" value="COENZYME F420:L-GLUTAMATE LIGASE"/>
    <property type="match status" value="1"/>
</dbReference>
<dbReference type="GO" id="GO:0005525">
    <property type="term" value="F:GTP binding"/>
    <property type="evidence" value="ECO:0007669"/>
    <property type="project" value="UniProtKB-KW"/>
</dbReference>
<evidence type="ECO:0000256" key="5">
    <source>
        <dbReference type="ARBA" id="ARBA00022958"/>
    </source>
</evidence>
<keyword evidence="5" id="KW-0630">Potassium</keyword>
<reference evidence="9 10" key="1">
    <citation type="submission" date="2017-04" db="EMBL/GenBank/DDBJ databases">
        <title>Novel microbial lineages endemic to geothermal iron-oxide mats fill important gaps in the evolutionary history of Archaea.</title>
        <authorList>
            <person name="Jay Z.J."/>
            <person name="Beam J.P."/>
            <person name="Dlakic M."/>
            <person name="Rusch D.B."/>
            <person name="Kozubal M.A."/>
            <person name="Inskeep W.P."/>
        </authorList>
    </citation>
    <scope>NUCLEOTIDE SEQUENCE [LARGE SCALE GENOMIC DNA]</scope>
    <source>
        <strain evidence="9">OSP_D</strain>
    </source>
</reference>
<dbReference type="InterPro" id="IPR008225">
    <property type="entry name" value="F420-0_g-glutamyl_ligase"/>
</dbReference>
<keyword evidence="4" id="KW-0460">Magnesium</keyword>
<evidence type="ECO:0000256" key="3">
    <source>
        <dbReference type="ARBA" id="ARBA00022741"/>
    </source>
</evidence>
<dbReference type="Proteomes" id="UP000240322">
    <property type="component" value="Unassembled WGS sequence"/>
</dbReference>
<accession>A0A2R6AVH2</accession>
<dbReference type="Gene3D" id="3.90.1660.10">
    <property type="entry name" value="CofE-like domain"/>
    <property type="match status" value="1"/>
</dbReference>
<dbReference type="AlphaFoldDB" id="A0A2R6AVH2"/>
<organism evidence="9 10">
    <name type="scientific">Candidatus Marsarchaeota G2 archaeon OSP_D</name>
    <dbReference type="NCBI Taxonomy" id="1978157"/>
    <lineage>
        <taxon>Archaea</taxon>
        <taxon>Candidatus Marsarchaeota</taxon>
        <taxon>Candidatus Marsarchaeota group 2</taxon>
    </lineage>
</organism>
<dbReference type="EMBL" id="NEXE01000062">
    <property type="protein sequence ID" value="PSN90374.1"/>
    <property type="molecule type" value="Genomic_DNA"/>
</dbReference>
<dbReference type="SUPFAM" id="SSF144010">
    <property type="entry name" value="CofE-like"/>
    <property type="match status" value="1"/>
</dbReference>
<keyword evidence="2" id="KW-0479">Metal-binding</keyword>
<evidence type="ECO:0000256" key="7">
    <source>
        <dbReference type="ARBA" id="ARBA00023211"/>
    </source>
</evidence>
<feature type="domain" description="Coenzyme F420:L-glutamate ligase-like" evidence="8">
    <location>
        <begin position="13"/>
        <end position="230"/>
    </location>
</feature>
<keyword evidence="7" id="KW-0464">Manganese</keyword>
<evidence type="ECO:0000313" key="9">
    <source>
        <dbReference type="EMBL" id="PSN90374.1"/>
    </source>
</evidence>
<comment type="caution">
    <text evidence="9">The sequence shown here is derived from an EMBL/GenBank/DDBJ whole genome shotgun (WGS) entry which is preliminary data.</text>
</comment>
<name>A0A2R6AVH2_9ARCH</name>
<evidence type="ECO:0000259" key="8">
    <source>
        <dbReference type="Pfam" id="PF01996"/>
    </source>
</evidence>
<dbReference type="InterPro" id="IPR002847">
    <property type="entry name" value="F420-0_gamma-glut_ligase-dom"/>
</dbReference>
<keyword evidence="1 9" id="KW-0436">Ligase</keyword>
<proteinExistence type="predicted"/>
<sequence length="263" mass="28183">MSKKFEVIAVTGLPEFGSGDNLGEAILSRLQEMGFTLEDGDIIVVSQKVVSKVEGRMVRLSDVKPSERAITLSKITGKDPRFVELVLRESSQIEVAVKGHLIVTTKSGITCANAGIDVSNVEGSGETVLLLPVNADISAKKIREYIAAKSGKRIGVLISDTHGRTLREGQINVAIGISGLKPFKDYRGAADMKGYVLRVKMINVADELASAAELVMGQATERTPVAVIRGLDELIGEHEGSGELNMPQERWLFKPVGITGDGV</sequence>
<evidence type="ECO:0000256" key="1">
    <source>
        <dbReference type="ARBA" id="ARBA00022598"/>
    </source>
</evidence>
<gene>
    <name evidence="9" type="ORF">B9Q03_06935</name>
</gene>
<keyword evidence="3" id="KW-0547">Nucleotide-binding</keyword>
<evidence type="ECO:0000313" key="10">
    <source>
        <dbReference type="Proteomes" id="UP000240322"/>
    </source>
</evidence>
<protein>
    <submittedName>
        <fullName evidence="9">Coenzyme F420-0:L-glutamate ligase</fullName>
    </submittedName>
</protein>
<dbReference type="Pfam" id="PF01996">
    <property type="entry name" value="F420_ligase"/>
    <property type="match status" value="1"/>
</dbReference>
<keyword evidence="6" id="KW-0342">GTP-binding</keyword>
<dbReference type="NCBIfam" id="TIGR01916">
    <property type="entry name" value="F420_cofE"/>
    <property type="match status" value="1"/>
</dbReference>
<dbReference type="PANTHER" id="PTHR47917">
    <property type="match status" value="1"/>
</dbReference>
<dbReference type="GO" id="GO:0052618">
    <property type="term" value="F:coenzyme F420-0:L-glutamate ligase activity"/>
    <property type="evidence" value="ECO:0007669"/>
    <property type="project" value="TreeGrafter"/>
</dbReference>
<evidence type="ECO:0000256" key="2">
    <source>
        <dbReference type="ARBA" id="ARBA00022723"/>
    </source>
</evidence>
<evidence type="ECO:0000256" key="6">
    <source>
        <dbReference type="ARBA" id="ARBA00023134"/>
    </source>
</evidence>
<evidence type="ECO:0000256" key="4">
    <source>
        <dbReference type="ARBA" id="ARBA00022842"/>
    </source>
</evidence>